<evidence type="ECO:0000313" key="2">
    <source>
        <dbReference type="Proteomes" id="UP000055048"/>
    </source>
</evidence>
<gene>
    <name evidence="1" type="ORF">T05_13216</name>
</gene>
<dbReference type="AlphaFoldDB" id="A0A0V0SQL0"/>
<sequence length="39" mass="4518">MENLKLDSFFFISENCAKAVRNVMIFDDLYCVGKSLVRT</sequence>
<organism evidence="1 2">
    <name type="scientific">Trichinella murrelli</name>
    <dbReference type="NCBI Taxonomy" id="144512"/>
    <lineage>
        <taxon>Eukaryota</taxon>
        <taxon>Metazoa</taxon>
        <taxon>Ecdysozoa</taxon>
        <taxon>Nematoda</taxon>
        <taxon>Enoplea</taxon>
        <taxon>Dorylaimia</taxon>
        <taxon>Trichinellida</taxon>
        <taxon>Trichinellidae</taxon>
        <taxon>Trichinella</taxon>
    </lineage>
</organism>
<reference evidence="1 2" key="1">
    <citation type="submission" date="2015-01" db="EMBL/GenBank/DDBJ databases">
        <title>Evolution of Trichinella species and genotypes.</title>
        <authorList>
            <person name="Korhonen P.K."/>
            <person name="Edoardo P."/>
            <person name="Giuseppe L.R."/>
            <person name="Gasser R.B."/>
        </authorList>
    </citation>
    <scope>NUCLEOTIDE SEQUENCE [LARGE SCALE GENOMIC DNA]</scope>
    <source>
        <strain evidence="1">ISS417</strain>
    </source>
</reference>
<comment type="caution">
    <text evidence="1">The sequence shown here is derived from an EMBL/GenBank/DDBJ whole genome shotgun (WGS) entry which is preliminary data.</text>
</comment>
<protein>
    <submittedName>
        <fullName evidence="1">Uncharacterized protein</fullName>
    </submittedName>
</protein>
<accession>A0A0V0SQL0</accession>
<proteinExistence type="predicted"/>
<evidence type="ECO:0000313" key="1">
    <source>
        <dbReference type="EMBL" id="KRX28837.1"/>
    </source>
</evidence>
<name>A0A0V0SQL0_9BILA</name>
<dbReference type="Proteomes" id="UP000055048">
    <property type="component" value="Unassembled WGS sequence"/>
</dbReference>
<keyword evidence="2" id="KW-1185">Reference proteome</keyword>
<dbReference type="EMBL" id="JYDJ01003965">
    <property type="protein sequence ID" value="KRX28837.1"/>
    <property type="molecule type" value="Genomic_DNA"/>
</dbReference>